<feature type="non-terminal residue" evidence="1">
    <location>
        <position position="159"/>
    </location>
</feature>
<organism evidence="1 2">
    <name type="scientific">Gigaspora margarita</name>
    <dbReference type="NCBI Taxonomy" id="4874"/>
    <lineage>
        <taxon>Eukaryota</taxon>
        <taxon>Fungi</taxon>
        <taxon>Fungi incertae sedis</taxon>
        <taxon>Mucoromycota</taxon>
        <taxon>Glomeromycotina</taxon>
        <taxon>Glomeromycetes</taxon>
        <taxon>Diversisporales</taxon>
        <taxon>Gigasporaceae</taxon>
        <taxon>Gigaspora</taxon>
    </lineage>
</organism>
<evidence type="ECO:0000313" key="2">
    <source>
        <dbReference type="Proteomes" id="UP000789901"/>
    </source>
</evidence>
<name>A0ABN7UCT8_GIGMA</name>
<dbReference type="Proteomes" id="UP000789901">
    <property type="component" value="Unassembled WGS sequence"/>
</dbReference>
<keyword evidence="2" id="KW-1185">Reference proteome</keyword>
<comment type="caution">
    <text evidence="1">The sequence shown here is derived from an EMBL/GenBank/DDBJ whole genome shotgun (WGS) entry which is preliminary data.</text>
</comment>
<accession>A0ABN7UCT8</accession>
<dbReference type="EMBL" id="CAJVQB010002171">
    <property type="protein sequence ID" value="CAG8564930.1"/>
    <property type="molecule type" value="Genomic_DNA"/>
</dbReference>
<proteinExistence type="predicted"/>
<protein>
    <submittedName>
        <fullName evidence="1">43562_t:CDS:1</fullName>
    </submittedName>
</protein>
<evidence type="ECO:0000313" key="1">
    <source>
        <dbReference type="EMBL" id="CAG8564930.1"/>
    </source>
</evidence>
<sequence length="159" mass="18713">MQIRDALEKKNLWDAINEQIQHIPLEKSLEKFILDVRDNPFINIPEHVNKSLFSNTKDLVNSMLKLWKIPEYKIQSLSINESTWEHDTLQHIVKFITHDLEDDLFVRWDSITNKASKRRNGSKGPIKKNDIFGVYKSNHYEYEVLLGEVSNGPFFNTTQ</sequence>
<gene>
    <name evidence="1" type="ORF">GMARGA_LOCUS5199</name>
</gene>
<reference evidence="1 2" key="1">
    <citation type="submission" date="2021-06" db="EMBL/GenBank/DDBJ databases">
        <authorList>
            <person name="Kallberg Y."/>
            <person name="Tangrot J."/>
            <person name="Rosling A."/>
        </authorList>
    </citation>
    <scope>NUCLEOTIDE SEQUENCE [LARGE SCALE GENOMIC DNA]</scope>
    <source>
        <strain evidence="1 2">120-4 pot B 10/14</strain>
    </source>
</reference>